<dbReference type="PRINTS" id="PR00053">
    <property type="entry name" value="FORKHEAD"/>
</dbReference>
<dbReference type="PROSITE" id="PS50039">
    <property type="entry name" value="FORK_HEAD_3"/>
    <property type="match status" value="1"/>
</dbReference>
<dbReference type="PANTHER" id="PTHR11829">
    <property type="entry name" value="FORKHEAD BOX PROTEIN"/>
    <property type="match status" value="1"/>
</dbReference>
<dbReference type="GO" id="GO:0009653">
    <property type="term" value="P:anatomical structure morphogenesis"/>
    <property type="evidence" value="ECO:0007669"/>
    <property type="project" value="TreeGrafter"/>
</dbReference>
<dbReference type="PROSITE" id="PS00658">
    <property type="entry name" value="FORK_HEAD_2"/>
    <property type="match status" value="1"/>
</dbReference>
<dbReference type="InterPro" id="IPR030456">
    <property type="entry name" value="TF_fork_head_CS_2"/>
</dbReference>
<dbReference type="GO" id="GO:0005634">
    <property type="term" value="C:nucleus"/>
    <property type="evidence" value="ECO:0007669"/>
    <property type="project" value="UniProtKB-SubCell"/>
</dbReference>
<accession>A0A8C4X0I5</accession>
<dbReference type="GO" id="GO:0000981">
    <property type="term" value="F:DNA-binding transcription factor activity, RNA polymerase II-specific"/>
    <property type="evidence" value="ECO:0007669"/>
    <property type="project" value="TreeGrafter"/>
</dbReference>
<keyword evidence="3 4" id="KW-0539">Nucleus</keyword>
<reference evidence="6" key="1">
    <citation type="submission" date="2025-08" db="UniProtKB">
        <authorList>
            <consortium name="Ensembl"/>
        </authorList>
    </citation>
    <scope>IDENTIFICATION</scope>
</reference>
<dbReference type="GO" id="GO:0030154">
    <property type="term" value="P:cell differentiation"/>
    <property type="evidence" value="ECO:0007669"/>
    <property type="project" value="TreeGrafter"/>
</dbReference>
<name>A0A8C4X0I5_EPTBU</name>
<dbReference type="Proteomes" id="UP000694388">
    <property type="component" value="Unplaced"/>
</dbReference>
<keyword evidence="7" id="KW-1185">Reference proteome</keyword>
<reference evidence="6" key="2">
    <citation type="submission" date="2025-09" db="UniProtKB">
        <authorList>
            <consortium name="Ensembl"/>
        </authorList>
    </citation>
    <scope>IDENTIFICATION</scope>
</reference>
<dbReference type="GO" id="GO:0000978">
    <property type="term" value="F:RNA polymerase II cis-regulatory region sequence-specific DNA binding"/>
    <property type="evidence" value="ECO:0007669"/>
    <property type="project" value="TreeGrafter"/>
</dbReference>
<dbReference type="PANTHER" id="PTHR11829:SF343">
    <property type="entry name" value="FORK-HEAD DOMAIN-CONTAINING PROTEIN"/>
    <property type="match status" value="1"/>
</dbReference>
<dbReference type="SUPFAM" id="SSF46785">
    <property type="entry name" value="Winged helix' DNA-binding domain"/>
    <property type="match status" value="1"/>
</dbReference>
<dbReference type="GeneTree" id="ENSGT00940000162270"/>
<dbReference type="Gene3D" id="1.10.10.10">
    <property type="entry name" value="Winged helix-like DNA-binding domain superfamily/Winged helix DNA-binding domain"/>
    <property type="match status" value="1"/>
</dbReference>
<dbReference type="InterPro" id="IPR050211">
    <property type="entry name" value="FOX_domain-containing"/>
</dbReference>
<keyword evidence="2 4" id="KW-0238">DNA-binding</keyword>
<evidence type="ECO:0000256" key="1">
    <source>
        <dbReference type="ARBA" id="ARBA00004123"/>
    </source>
</evidence>
<dbReference type="InterPro" id="IPR036388">
    <property type="entry name" value="WH-like_DNA-bd_sf"/>
</dbReference>
<comment type="subcellular location">
    <subcellularLocation>
        <location evidence="1 4">Nucleus</location>
    </subcellularLocation>
</comment>
<sequence>MAELGRFLSIANGPDQMKTERERLSPITFYPTRTSVETIKSGSSCKRGRRKREPECGKPPYSYIALITMAISQAPCHRLPLAGIYRFITEHFPYYRNCTKAWRNSIRHNLTLNDCFVKVPREPGSSMKGSYWILHPAAGEMFSHGSFLRRRKRFHRPEIVIASNADNHPDRFCIPVESSNFMEPTFSTVNSREFTVESLFSESDALLSSSLCTLPRVTEHVCTQHTPVMKYDTFSSNSWSLQVWPQPGLDFASLFPSQYTTFNDPHNLLHHNASSERPDLFYTCSGCSKPNEHLDPHGTDALN</sequence>
<organism evidence="6 7">
    <name type="scientific">Eptatretus burgeri</name>
    <name type="common">Inshore hagfish</name>
    <dbReference type="NCBI Taxonomy" id="7764"/>
    <lineage>
        <taxon>Eukaryota</taxon>
        <taxon>Metazoa</taxon>
        <taxon>Chordata</taxon>
        <taxon>Craniata</taxon>
        <taxon>Vertebrata</taxon>
        <taxon>Cyclostomata</taxon>
        <taxon>Myxini</taxon>
        <taxon>Myxiniformes</taxon>
        <taxon>Myxinidae</taxon>
        <taxon>Eptatretinae</taxon>
        <taxon>Eptatretus</taxon>
    </lineage>
</organism>
<dbReference type="Pfam" id="PF00250">
    <property type="entry name" value="Forkhead"/>
    <property type="match status" value="1"/>
</dbReference>
<evidence type="ECO:0000313" key="6">
    <source>
        <dbReference type="Ensembl" id="ENSEBUP00000023778.1"/>
    </source>
</evidence>
<dbReference type="SMART" id="SM00339">
    <property type="entry name" value="FH"/>
    <property type="match status" value="1"/>
</dbReference>
<dbReference type="PROSITE" id="PS00657">
    <property type="entry name" value="FORK_HEAD_1"/>
    <property type="match status" value="1"/>
</dbReference>
<feature type="DNA-binding region" description="Fork-head" evidence="4">
    <location>
        <begin position="58"/>
        <end position="152"/>
    </location>
</feature>
<evidence type="ECO:0000313" key="7">
    <source>
        <dbReference type="Proteomes" id="UP000694388"/>
    </source>
</evidence>
<dbReference type="FunFam" id="1.10.10.10:FF:000598">
    <property type="entry name" value="forkhead box protein I1 isoform X2"/>
    <property type="match status" value="1"/>
</dbReference>
<proteinExistence type="predicted"/>
<feature type="domain" description="Fork-head" evidence="5">
    <location>
        <begin position="58"/>
        <end position="152"/>
    </location>
</feature>
<dbReference type="AlphaFoldDB" id="A0A8C4X0I5"/>
<protein>
    <submittedName>
        <fullName evidence="6">Forkhead box E1</fullName>
    </submittedName>
</protein>
<evidence type="ECO:0000256" key="2">
    <source>
        <dbReference type="ARBA" id="ARBA00023125"/>
    </source>
</evidence>
<evidence type="ECO:0000256" key="4">
    <source>
        <dbReference type="PROSITE-ProRule" id="PRU00089"/>
    </source>
</evidence>
<dbReference type="InterPro" id="IPR036390">
    <property type="entry name" value="WH_DNA-bd_sf"/>
</dbReference>
<dbReference type="Ensembl" id="ENSEBUT00000024354.1">
    <property type="protein sequence ID" value="ENSEBUP00000023778.1"/>
    <property type="gene ID" value="ENSEBUG00000014651.1"/>
</dbReference>
<evidence type="ECO:0000256" key="3">
    <source>
        <dbReference type="ARBA" id="ARBA00023242"/>
    </source>
</evidence>
<dbReference type="InterPro" id="IPR018122">
    <property type="entry name" value="TF_fork_head_CS_1"/>
</dbReference>
<dbReference type="InterPro" id="IPR001766">
    <property type="entry name" value="Fork_head_dom"/>
</dbReference>
<evidence type="ECO:0000259" key="5">
    <source>
        <dbReference type="PROSITE" id="PS50039"/>
    </source>
</evidence>